<dbReference type="GO" id="GO:0004713">
    <property type="term" value="F:protein tyrosine kinase activity"/>
    <property type="evidence" value="ECO:0007669"/>
    <property type="project" value="TreeGrafter"/>
</dbReference>
<dbReference type="GO" id="GO:0005886">
    <property type="term" value="C:plasma membrane"/>
    <property type="evidence" value="ECO:0007669"/>
    <property type="project" value="UniProtKB-SubCell"/>
</dbReference>
<evidence type="ECO:0000259" key="9">
    <source>
        <dbReference type="Pfam" id="PF13807"/>
    </source>
</evidence>
<dbReference type="EMBL" id="LR215729">
    <property type="protein sequence ID" value="VEV98123.1"/>
    <property type="molecule type" value="Genomic_DNA"/>
</dbReference>
<reference evidence="10" key="1">
    <citation type="submission" date="2019-02" db="EMBL/GenBank/DDBJ databases">
        <authorList>
            <consortium name="Genoscope - CEA"/>
            <person name="William W."/>
        </authorList>
    </citation>
    <scope>NUCLEOTIDE SEQUENCE [LARGE SCALE GENOMIC DNA]</scope>
    <source>
        <strain evidence="10">YSy11</strain>
    </source>
</reference>
<evidence type="ECO:0000256" key="5">
    <source>
        <dbReference type="ARBA" id="ARBA00023136"/>
    </source>
</evidence>
<organism evidence="10">
    <name type="scientific">Pseudomonas marincola</name>
    <dbReference type="NCBI Taxonomy" id="437900"/>
    <lineage>
        <taxon>Bacteria</taxon>
        <taxon>Pseudomonadati</taxon>
        <taxon>Pseudomonadota</taxon>
        <taxon>Gammaproteobacteria</taxon>
        <taxon>Pseudomonadales</taxon>
        <taxon>Pseudomonadaceae</taxon>
        <taxon>Pseudomonas</taxon>
    </lineage>
</organism>
<dbReference type="PANTHER" id="PTHR32309">
    <property type="entry name" value="TYROSINE-PROTEIN KINASE"/>
    <property type="match status" value="1"/>
</dbReference>
<evidence type="ECO:0000256" key="7">
    <source>
        <dbReference type="SAM" id="Phobius"/>
    </source>
</evidence>
<evidence type="ECO:0000313" key="10">
    <source>
        <dbReference type="EMBL" id="VEV98123.1"/>
    </source>
</evidence>
<gene>
    <name evidence="10" type="ORF">PMYSY11_3079</name>
</gene>
<evidence type="ECO:0000256" key="3">
    <source>
        <dbReference type="ARBA" id="ARBA00022692"/>
    </source>
</evidence>
<dbReference type="PANTHER" id="PTHR32309:SF13">
    <property type="entry name" value="FERRIC ENTEROBACTIN TRANSPORT PROTEIN FEPE"/>
    <property type="match status" value="1"/>
</dbReference>
<evidence type="ECO:0000256" key="1">
    <source>
        <dbReference type="ARBA" id="ARBA00004651"/>
    </source>
</evidence>
<dbReference type="SUPFAM" id="SSF160355">
    <property type="entry name" value="Bacterial polysaccharide co-polymerase-like"/>
    <property type="match status" value="2"/>
</dbReference>
<dbReference type="InterPro" id="IPR050445">
    <property type="entry name" value="Bact_polysacc_biosynth/exp"/>
</dbReference>
<feature type="transmembrane region" description="Helical" evidence="7">
    <location>
        <begin position="30"/>
        <end position="54"/>
    </location>
</feature>
<dbReference type="Gene3D" id="3.30.1890.10">
    <property type="entry name" value="FepE-like"/>
    <property type="match status" value="2"/>
</dbReference>
<feature type="domain" description="Polysaccharide chain length determinant N-terminal" evidence="8">
    <location>
        <begin position="14"/>
        <end position="83"/>
    </location>
</feature>
<feature type="domain" description="Tyrosine-protein kinase G-rich" evidence="9">
    <location>
        <begin position="378"/>
        <end position="416"/>
    </location>
</feature>
<dbReference type="Pfam" id="PF13807">
    <property type="entry name" value="GNVR"/>
    <property type="match status" value="1"/>
</dbReference>
<name>A0A653E6G4_9PSED</name>
<dbReference type="InterPro" id="IPR032807">
    <property type="entry name" value="GNVR"/>
</dbReference>
<feature type="transmembrane region" description="Helical" evidence="7">
    <location>
        <begin position="394"/>
        <end position="414"/>
    </location>
</feature>
<dbReference type="InterPro" id="IPR003856">
    <property type="entry name" value="LPS_length_determ_N"/>
</dbReference>
<keyword evidence="4 7" id="KW-1133">Transmembrane helix</keyword>
<evidence type="ECO:0000256" key="6">
    <source>
        <dbReference type="SAM" id="Coils"/>
    </source>
</evidence>
<evidence type="ECO:0000256" key="2">
    <source>
        <dbReference type="ARBA" id="ARBA00022475"/>
    </source>
</evidence>
<dbReference type="AlphaFoldDB" id="A0A653E6G4"/>
<evidence type="ECO:0000256" key="4">
    <source>
        <dbReference type="ARBA" id="ARBA00022989"/>
    </source>
</evidence>
<keyword evidence="5 7" id="KW-0472">Membrane</keyword>
<dbReference type="RefSeq" id="WP_150548728.1">
    <property type="nucleotide sequence ID" value="NZ_LR215729.2"/>
</dbReference>
<feature type="coiled-coil region" evidence="6">
    <location>
        <begin position="217"/>
        <end position="244"/>
    </location>
</feature>
<dbReference type="Pfam" id="PF02706">
    <property type="entry name" value="Wzz"/>
    <property type="match status" value="1"/>
</dbReference>
<evidence type="ECO:0000259" key="8">
    <source>
        <dbReference type="Pfam" id="PF02706"/>
    </source>
</evidence>
<keyword evidence="2" id="KW-1003">Cell membrane</keyword>
<comment type="subcellular location">
    <subcellularLocation>
        <location evidence="1">Cell membrane</location>
        <topology evidence="1">Multi-pass membrane protein</topology>
    </subcellularLocation>
</comment>
<accession>A0A653E6G4</accession>
<protein>
    <submittedName>
        <fullName evidence="10">Chain-length determining protein</fullName>
    </submittedName>
</protein>
<proteinExistence type="predicted"/>
<keyword evidence="3 7" id="KW-0812">Transmembrane</keyword>
<keyword evidence="6" id="KW-0175">Coiled coil</keyword>
<sequence length="434" mass="48911">MNAHVSPGPSFSNDEIDLVAIFQDIWRQRWLIAGVMGAVGLIAAAYAFLATPYYQTQSILKPTSLKSFDQLNLTGVYKVNRDEVLSRIGMSLESYSTRYAFFQSHQELFSALEHPNESLDEAFERINQTAFTVLKPDPKRDSSLSKYVGLSFVYPQGVDGVQVVNRLIEYVVEQERALIYSEVDTLLTNRLAKLKNKIAAARTGYEITKQAKIAKLLEADNVKRANLMDELNGLRQQLKLRRENRIKQLSEAIMIAEQLGIHKPATPSSMRDMDSSGQGNLIRTEVNNQQIPLYFMGTAALAAERKALRARSSDDFTDAHVGEIEKQLRMLRNNREIEALRKRENDDLFMGKLASWEEEISYLNKLQPELLLNDIVEVDQPAVIPLSPIKPKKILIIALGLILGGMLGVFISLCRSVVKRSLVRPIEILNPLPV</sequence>